<keyword evidence="2" id="KW-0732">Signal</keyword>
<comment type="caution">
    <text evidence="3">The sequence shown here is derived from an EMBL/GenBank/DDBJ whole genome shotgun (WGS) entry which is preliminary data.</text>
</comment>
<keyword evidence="1" id="KW-1133">Transmembrane helix</keyword>
<keyword evidence="1" id="KW-0472">Membrane</keyword>
<organism evidence="3 4">
    <name type="scientific">Brachionus calyciflorus</name>
    <dbReference type="NCBI Taxonomy" id="104777"/>
    <lineage>
        <taxon>Eukaryota</taxon>
        <taxon>Metazoa</taxon>
        <taxon>Spiralia</taxon>
        <taxon>Gnathifera</taxon>
        <taxon>Rotifera</taxon>
        <taxon>Eurotatoria</taxon>
        <taxon>Monogononta</taxon>
        <taxon>Pseudotrocha</taxon>
        <taxon>Ploima</taxon>
        <taxon>Brachionidae</taxon>
        <taxon>Brachionus</taxon>
    </lineage>
</organism>
<protein>
    <recommendedName>
        <fullName evidence="5">G-protein coupled receptors family 1 profile domain-containing protein</fullName>
    </recommendedName>
</protein>
<dbReference type="AlphaFoldDB" id="A0A814C6C1"/>
<feature type="transmembrane region" description="Helical" evidence="1">
    <location>
        <begin position="403"/>
        <end position="429"/>
    </location>
</feature>
<evidence type="ECO:0000256" key="2">
    <source>
        <dbReference type="SAM" id="SignalP"/>
    </source>
</evidence>
<feature type="transmembrane region" description="Helical" evidence="1">
    <location>
        <begin position="669"/>
        <end position="688"/>
    </location>
</feature>
<proteinExistence type="predicted"/>
<feature type="transmembrane region" description="Helical" evidence="1">
    <location>
        <begin position="536"/>
        <end position="554"/>
    </location>
</feature>
<keyword evidence="4" id="KW-1185">Reference proteome</keyword>
<feature type="transmembrane region" description="Helical" evidence="1">
    <location>
        <begin position="608"/>
        <end position="630"/>
    </location>
</feature>
<feature type="transmembrane region" description="Helical" evidence="1">
    <location>
        <begin position="441"/>
        <end position="464"/>
    </location>
</feature>
<evidence type="ECO:0000313" key="4">
    <source>
        <dbReference type="Proteomes" id="UP000663879"/>
    </source>
</evidence>
<feature type="chain" id="PRO_5032570855" description="G-protein coupled receptors family 1 profile domain-containing protein" evidence="2">
    <location>
        <begin position="21"/>
        <end position="729"/>
    </location>
</feature>
<accession>A0A814C6C1</accession>
<evidence type="ECO:0000313" key="3">
    <source>
        <dbReference type="EMBL" id="CAF0936019.1"/>
    </source>
</evidence>
<feature type="signal peptide" evidence="2">
    <location>
        <begin position="1"/>
        <end position="20"/>
    </location>
</feature>
<dbReference type="EMBL" id="CAJNOC010002484">
    <property type="protein sequence ID" value="CAF0936019.1"/>
    <property type="molecule type" value="Genomic_DNA"/>
</dbReference>
<name>A0A814C6C1_9BILA</name>
<feature type="transmembrane region" description="Helical" evidence="1">
    <location>
        <begin position="492"/>
        <end position="515"/>
    </location>
</feature>
<reference evidence="3" key="1">
    <citation type="submission" date="2021-02" db="EMBL/GenBank/DDBJ databases">
        <authorList>
            <person name="Nowell W R."/>
        </authorList>
    </citation>
    <scope>NUCLEOTIDE SEQUENCE</scope>
    <source>
        <strain evidence="3">Ploen Becks lab</strain>
    </source>
</reference>
<evidence type="ECO:0000256" key="1">
    <source>
        <dbReference type="SAM" id="Phobius"/>
    </source>
</evidence>
<gene>
    <name evidence="3" type="ORF">OXX778_LOCUS13166</name>
</gene>
<sequence>MSKIFLIICLILLNIQQRLTFSDTNCKKFGKKFKFIEVDSKQKIFNVQVYNIRSLDEIHFECLDYCKSNVTIPLITFYLSQKLVFNNLLNLRLHSNFYSRKNIFFRFSNVKAIDLSLDIFALANNYTQIELLYSNLKILVNNSEKCNYTQFNEPIPFFSKVNFLIFGESCIYSLNTCPLMFKNLNLQNLIFNGLSFTFLKTNLLSFKTLNDNQKSVINSSVIEIQIDVFKVDINNNLFNENLITKLEFIFIYGVVRSIDKFTFYNLKFVKKIIISLYDESLLYSNNEFDWLFSLDQNLQKNITIDIVTLNSYTFPDSDFCLYKNFINLNQIDVFFKPTLNCSCLIVYLFGINKSKISCPDTIKYFENCNFTKFSKINCDKTLIFQDHVVFYDKFKLISQYMDFLSVILLPFACVLSILTNLLNIFILIGSKKYENKIRDKLCLLYEFILFNSLINLIYSFNYLFHLFNNCIMPGALYCSNYANNLFIQYYEIFIIDYFGNILKSLSNFLDIVISMTRYSMLEKNGFFQKIIKLSNLKRRVILGILIIFLCVLNIDKIGNSQVFLEYLDILFGDVALPIRNTFKLNKANNVLDAHWYYYINQDESYSSFYVILYILNIIINDVFLYVGILMSDLFLMFKFKSNLELAILMKKKLFQSDIKKLSDIHESKVRTVFAIWSNLFVLLLMRSFEMIPLVFTIYGEFSNRVCMYGGKSCTAFIQFANASSFYFLE</sequence>
<evidence type="ECO:0008006" key="5">
    <source>
        <dbReference type="Google" id="ProtNLM"/>
    </source>
</evidence>
<dbReference type="Proteomes" id="UP000663879">
    <property type="component" value="Unassembled WGS sequence"/>
</dbReference>
<keyword evidence="1" id="KW-0812">Transmembrane</keyword>